<gene>
    <name evidence="1" type="ORF">CVN68_19220</name>
</gene>
<evidence type="ECO:0000313" key="2">
    <source>
        <dbReference type="Proteomes" id="UP000229081"/>
    </source>
</evidence>
<accession>A0A2K8MIX6</accession>
<name>A0A2K8MIX6_9SPHN</name>
<dbReference type="OrthoDB" id="7528178at2"/>
<dbReference type="Proteomes" id="UP000229081">
    <property type="component" value="Chromosome"/>
</dbReference>
<dbReference type="AlphaFoldDB" id="A0A2K8MIX6"/>
<keyword evidence="2" id="KW-1185">Reference proteome</keyword>
<reference evidence="1 2" key="1">
    <citation type="submission" date="2017-11" db="EMBL/GenBank/DDBJ databases">
        <title>Complete genome sequence of Sphingomonas sp. Strain Cra20, a psychrotolerant potential plant growth promoting rhizobacteria.</title>
        <authorList>
            <person name="Luo Y."/>
        </authorList>
    </citation>
    <scope>NUCLEOTIDE SEQUENCE [LARGE SCALE GENOMIC DNA]</scope>
    <source>
        <strain evidence="1 2">Cra20</strain>
    </source>
</reference>
<dbReference type="EMBL" id="CP024923">
    <property type="protein sequence ID" value="ATY33825.1"/>
    <property type="molecule type" value="Genomic_DNA"/>
</dbReference>
<protein>
    <submittedName>
        <fullName evidence="1">Uncharacterized protein</fullName>
    </submittedName>
</protein>
<evidence type="ECO:0000313" key="1">
    <source>
        <dbReference type="EMBL" id="ATY33825.1"/>
    </source>
</evidence>
<organism evidence="1 2">
    <name type="scientific">Sphingomonas psychrotolerans</name>
    <dbReference type="NCBI Taxonomy" id="1327635"/>
    <lineage>
        <taxon>Bacteria</taxon>
        <taxon>Pseudomonadati</taxon>
        <taxon>Pseudomonadota</taxon>
        <taxon>Alphaproteobacteria</taxon>
        <taxon>Sphingomonadales</taxon>
        <taxon>Sphingomonadaceae</taxon>
        <taxon>Sphingomonas</taxon>
    </lineage>
</organism>
<proteinExistence type="predicted"/>
<dbReference type="KEGG" id="sphc:CVN68_19220"/>
<dbReference type="RefSeq" id="WP_100283622.1">
    <property type="nucleotide sequence ID" value="NZ_CP024923.1"/>
</dbReference>
<sequence>MKVLFYLPVVTPWWFDNIIEPMIRALATRCEIYVLAPAPWRGTGISARELQRCVDLPGIHWCIMEGPDHPSTRTMPETRADMVAWVQDLAPDYVLCRSADYDTVQAFPGTVKLLMEGRLEPFATPPWWIVFQDRPLDQGILPQLSATERDALVNSIAPAWTHLHERHAARPGQRENIFARCGIAGDRPVLLVPLEYENEDNFFTMHSIRTMPNHRLVAELAARAGPDFTLVVTNHPLNDRHVDSAPLLAAIAELENVVLAPPVLGSLPATLALAKHVDGMMLGDSKSFAQGAFFGKPMLRQSRFRSGEWLKNYSDLDCFLHAVAAGEAERPSPEDALLWFAFYMANDAFDPNAADLGAGQILTHMERPVDSGRWEAGIARLRLAAPALFA</sequence>